<sequence>MAGYRIDDPDTQLSLVYPNRQYVPARTRSFVEHALDHFSAQPARDRTDYGFLRPSRGPDRSDIVTGLQ</sequence>
<dbReference type="AlphaFoldDB" id="A0A6P2ZB73"/>
<proteinExistence type="predicted"/>
<feature type="region of interest" description="Disordered" evidence="1">
    <location>
        <begin position="46"/>
        <end position="68"/>
    </location>
</feature>
<dbReference type="Proteomes" id="UP000494109">
    <property type="component" value="Unassembled WGS sequence"/>
</dbReference>
<name>A0A6P2ZB73_9BURK</name>
<protein>
    <submittedName>
        <fullName evidence="2">LysR family transcriptional regulator</fullName>
    </submittedName>
</protein>
<reference evidence="2 3" key="1">
    <citation type="submission" date="2019-09" db="EMBL/GenBank/DDBJ databases">
        <authorList>
            <person name="Depoorter E."/>
        </authorList>
    </citation>
    <scope>NUCLEOTIDE SEQUENCE [LARGE SCALE GENOMIC DNA]</scope>
    <source>
        <strain evidence="2">R-71033</strain>
    </source>
</reference>
<accession>A0A6P2ZB73</accession>
<evidence type="ECO:0000313" key="3">
    <source>
        <dbReference type="Proteomes" id="UP000494109"/>
    </source>
</evidence>
<evidence type="ECO:0000313" key="2">
    <source>
        <dbReference type="EMBL" id="VWD31584.1"/>
    </source>
</evidence>
<evidence type="ECO:0000256" key="1">
    <source>
        <dbReference type="SAM" id="MobiDB-lite"/>
    </source>
</evidence>
<organism evidence="2 3">
    <name type="scientific">Burkholderia contaminans</name>
    <dbReference type="NCBI Taxonomy" id="488447"/>
    <lineage>
        <taxon>Bacteria</taxon>
        <taxon>Pseudomonadati</taxon>
        <taxon>Pseudomonadota</taxon>
        <taxon>Betaproteobacteria</taxon>
        <taxon>Burkholderiales</taxon>
        <taxon>Burkholderiaceae</taxon>
        <taxon>Burkholderia</taxon>
        <taxon>Burkholderia cepacia complex</taxon>
    </lineage>
</organism>
<gene>
    <name evidence="2" type="ORF">BCO71033_03926</name>
</gene>
<dbReference type="EMBL" id="CABVQS010000016">
    <property type="protein sequence ID" value="VWD31584.1"/>
    <property type="molecule type" value="Genomic_DNA"/>
</dbReference>